<evidence type="ECO:0000256" key="1">
    <source>
        <dbReference type="ARBA" id="ARBA00023002"/>
    </source>
</evidence>
<dbReference type="EMBL" id="ML978069">
    <property type="protein sequence ID" value="KAF2016199.1"/>
    <property type="molecule type" value="Genomic_DNA"/>
</dbReference>
<dbReference type="GO" id="GO:0016616">
    <property type="term" value="F:oxidoreductase activity, acting on the CH-OH group of donors, NAD or NADP as acceptor"/>
    <property type="evidence" value="ECO:0007669"/>
    <property type="project" value="TreeGrafter"/>
</dbReference>
<dbReference type="Gene3D" id="3.40.50.720">
    <property type="entry name" value="NAD(P)-binding Rossmann-like Domain"/>
    <property type="match status" value="1"/>
</dbReference>
<protein>
    <submittedName>
        <fullName evidence="4">Dihydroflavonol-4-reductase</fullName>
    </submittedName>
</protein>
<dbReference type="InterPro" id="IPR050425">
    <property type="entry name" value="NAD(P)_dehydrat-like"/>
</dbReference>
<accession>A0A6A5XTF7</accession>
<sequence length="348" mass="38442">MPELALQPGSWVFVTGVNGLIGSHIADQLLARGYNVRGAVRDVEKCNWLKEYFDDKYSQQDAAKFELVAVPDMAVEGCYDDVVKGTHGFIHVASPLHGPDARVLVPLTVQGALNAAKAAAKTPTVTRFVFTSSSIAATIPKPNVKFSIDASSFNDAAVEKAFNYPADEPQELKGMYNYAALKTAAERAMWKFVNEEKPGFVFNSVLPNANYGKVLIPTQQGTPSTIAWAHAAFTGELWDLHRSRIPPQYFIDTVDTALLHVSALIHASVSNERLFGFAEPFHWDKILGIFRRIYPERTFPADDPADDRRDLMTVPNKRAEEVLGWVKGGGEGWTGLEVSLREMSEAWV</sequence>
<evidence type="ECO:0000313" key="5">
    <source>
        <dbReference type="Proteomes" id="UP000799778"/>
    </source>
</evidence>
<evidence type="ECO:0000256" key="2">
    <source>
        <dbReference type="ARBA" id="ARBA00023445"/>
    </source>
</evidence>
<dbReference type="RefSeq" id="XP_033384538.1">
    <property type="nucleotide sequence ID" value="XM_033533888.1"/>
</dbReference>
<dbReference type="InterPro" id="IPR036291">
    <property type="entry name" value="NAD(P)-bd_dom_sf"/>
</dbReference>
<gene>
    <name evidence="4" type="ORF">BU24DRAFT_492332</name>
</gene>
<dbReference type="InterPro" id="IPR001509">
    <property type="entry name" value="Epimerase_deHydtase"/>
</dbReference>
<dbReference type="FunFam" id="3.40.50.720:FF:000426">
    <property type="entry name" value="Aldehyde reductase 2"/>
    <property type="match status" value="1"/>
</dbReference>
<dbReference type="OrthoDB" id="2735536at2759"/>
<dbReference type="AlphaFoldDB" id="A0A6A5XTF7"/>
<name>A0A6A5XTF7_9PLEO</name>
<comment type="similarity">
    <text evidence="2">Belongs to the NAD(P)-dependent epimerase/dehydratase family. Dihydroflavonol-4-reductase subfamily.</text>
</comment>
<evidence type="ECO:0000259" key="3">
    <source>
        <dbReference type="Pfam" id="PF01370"/>
    </source>
</evidence>
<keyword evidence="5" id="KW-1185">Reference proteome</keyword>
<feature type="domain" description="NAD-dependent epimerase/dehydratase" evidence="3">
    <location>
        <begin position="12"/>
        <end position="214"/>
    </location>
</feature>
<dbReference type="Proteomes" id="UP000799778">
    <property type="component" value="Unassembled WGS sequence"/>
</dbReference>
<keyword evidence="1" id="KW-0560">Oxidoreductase</keyword>
<dbReference type="Pfam" id="PF01370">
    <property type="entry name" value="Epimerase"/>
    <property type="match status" value="1"/>
</dbReference>
<proteinExistence type="inferred from homology"/>
<dbReference type="GeneID" id="54291285"/>
<dbReference type="SUPFAM" id="SSF51735">
    <property type="entry name" value="NAD(P)-binding Rossmann-fold domains"/>
    <property type="match status" value="1"/>
</dbReference>
<reference evidence="4" key="1">
    <citation type="journal article" date="2020" name="Stud. Mycol.">
        <title>101 Dothideomycetes genomes: a test case for predicting lifestyles and emergence of pathogens.</title>
        <authorList>
            <person name="Haridas S."/>
            <person name="Albert R."/>
            <person name="Binder M."/>
            <person name="Bloem J."/>
            <person name="Labutti K."/>
            <person name="Salamov A."/>
            <person name="Andreopoulos B."/>
            <person name="Baker S."/>
            <person name="Barry K."/>
            <person name="Bills G."/>
            <person name="Bluhm B."/>
            <person name="Cannon C."/>
            <person name="Castanera R."/>
            <person name="Culley D."/>
            <person name="Daum C."/>
            <person name="Ezra D."/>
            <person name="Gonzalez J."/>
            <person name="Henrissat B."/>
            <person name="Kuo A."/>
            <person name="Liang C."/>
            <person name="Lipzen A."/>
            <person name="Lutzoni F."/>
            <person name="Magnuson J."/>
            <person name="Mondo S."/>
            <person name="Nolan M."/>
            <person name="Ohm R."/>
            <person name="Pangilinan J."/>
            <person name="Park H.-J."/>
            <person name="Ramirez L."/>
            <person name="Alfaro M."/>
            <person name="Sun H."/>
            <person name="Tritt A."/>
            <person name="Yoshinaga Y."/>
            <person name="Zwiers L.-H."/>
            <person name="Turgeon B."/>
            <person name="Goodwin S."/>
            <person name="Spatafora J."/>
            <person name="Crous P."/>
            <person name="Grigoriev I."/>
        </authorList>
    </citation>
    <scope>NUCLEOTIDE SEQUENCE</scope>
    <source>
        <strain evidence="4">CBS 175.79</strain>
    </source>
</reference>
<evidence type="ECO:0000313" key="4">
    <source>
        <dbReference type="EMBL" id="KAF2016199.1"/>
    </source>
</evidence>
<dbReference type="PANTHER" id="PTHR10366:SF562">
    <property type="entry name" value="ALDEHYDE REDUCTASE II (AFU_ORTHOLOGUE AFUA_1G11360)"/>
    <property type="match status" value="1"/>
</dbReference>
<dbReference type="PANTHER" id="PTHR10366">
    <property type="entry name" value="NAD DEPENDENT EPIMERASE/DEHYDRATASE"/>
    <property type="match status" value="1"/>
</dbReference>
<organism evidence="4 5">
    <name type="scientific">Aaosphaeria arxii CBS 175.79</name>
    <dbReference type="NCBI Taxonomy" id="1450172"/>
    <lineage>
        <taxon>Eukaryota</taxon>
        <taxon>Fungi</taxon>
        <taxon>Dikarya</taxon>
        <taxon>Ascomycota</taxon>
        <taxon>Pezizomycotina</taxon>
        <taxon>Dothideomycetes</taxon>
        <taxon>Pleosporomycetidae</taxon>
        <taxon>Pleosporales</taxon>
        <taxon>Pleosporales incertae sedis</taxon>
        <taxon>Aaosphaeria</taxon>
    </lineage>
</organism>